<dbReference type="EMBL" id="JAACJM010000018">
    <property type="protein sequence ID" value="KAF5367745.1"/>
    <property type="molecule type" value="Genomic_DNA"/>
</dbReference>
<evidence type="ECO:0000313" key="2">
    <source>
        <dbReference type="EMBL" id="KAF5367745.1"/>
    </source>
</evidence>
<proteinExistence type="predicted"/>
<accession>A0A8H5LRV2</accession>
<feature type="compositionally biased region" description="Low complexity" evidence="1">
    <location>
        <begin position="32"/>
        <end position="43"/>
    </location>
</feature>
<name>A0A8H5LRV2_9AGAR</name>
<keyword evidence="3" id="KW-1185">Reference proteome</keyword>
<feature type="region of interest" description="Disordered" evidence="1">
    <location>
        <begin position="79"/>
        <end position="100"/>
    </location>
</feature>
<reference evidence="2 3" key="1">
    <citation type="journal article" date="2020" name="ISME J.">
        <title>Uncovering the hidden diversity of litter-decomposition mechanisms in mushroom-forming fungi.</title>
        <authorList>
            <person name="Floudas D."/>
            <person name="Bentzer J."/>
            <person name="Ahren D."/>
            <person name="Johansson T."/>
            <person name="Persson P."/>
            <person name="Tunlid A."/>
        </authorList>
    </citation>
    <scope>NUCLEOTIDE SEQUENCE [LARGE SCALE GENOMIC DNA]</scope>
    <source>
        <strain evidence="2 3">CBS 291.85</strain>
    </source>
</reference>
<organism evidence="2 3">
    <name type="scientific">Tetrapyrgos nigripes</name>
    <dbReference type="NCBI Taxonomy" id="182062"/>
    <lineage>
        <taxon>Eukaryota</taxon>
        <taxon>Fungi</taxon>
        <taxon>Dikarya</taxon>
        <taxon>Basidiomycota</taxon>
        <taxon>Agaricomycotina</taxon>
        <taxon>Agaricomycetes</taxon>
        <taxon>Agaricomycetidae</taxon>
        <taxon>Agaricales</taxon>
        <taxon>Marasmiineae</taxon>
        <taxon>Marasmiaceae</taxon>
        <taxon>Tetrapyrgos</taxon>
    </lineage>
</organism>
<evidence type="ECO:0000313" key="3">
    <source>
        <dbReference type="Proteomes" id="UP000559256"/>
    </source>
</evidence>
<dbReference type="Proteomes" id="UP000559256">
    <property type="component" value="Unassembled WGS sequence"/>
</dbReference>
<evidence type="ECO:0000256" key="1">
    <source>
        <dbReference type="SAM" id="MobiDB-lite"/>
    </source>
</evidence>
<sequence length="100" mass="10824">MPTLPDEEYDIDLGAESHKSLLHEDIAVDPGSQSPTSLPSASSDHSHSDGWKAAGIAVHTAVPSRSRNWHSHLFSQKLKEDQEKQKKVQMQKVKGIGGGG</sequence>
<feature type="region of interest" description="Disordered" evidence="1">
    <location>
        <begin position="26"/>
        <end position="54"/>
    </location>
</feature>
<gene>
    <name evidence="2" type="ORF">D9758_009887</name>
</gene>
<comment type="caution">
    <text evidence="2">The sequence shown here is derived from an EMBL/GenBank/DDBJ whole genome shotgun (WGS) entry which is preliminary data.</text>
</comment>
<dbReference type="AlphaFoldDB" id="A0A8H5LRV2"/>
<protein>
    <submittedName>
        <fullName evidence="2">Uncharacterized protein</fullName>
    </submittedName>
</protein>